<comment type="caution">
    <text evidence="3">The sequence shown here is derived from an EMBL/GenBank/DDBJ whole genome shotgun (WGS) entry which is preliminary data.</text>
</comment>
<reference evidence="3 4" key="1">
    <citation type="submission" date="2018-02" db="EMBL/GenBank/DDBJ databases">
        <title>Genomic Encyclopedia of Archaeal and Bacterial Type Strains, Phase II (KMG-II): from individual species to whole genera.</title>
        <authorList>
            <person name="Goeker M."/>
        </authorList>
    </citation>
    <scope>NUCLEOTIDE SEQUENCE [LARGE SCALE GENOMIC DNA]</scope>
    <source>
        <strain evidence="3 4">DSM 29526</strain>
    </source>
</reference>
<evidence type="ECO:0000256" key="2">
    <source>
        <dbReference type="SAM" id="Phobius"/>
    </source>
</evidence>
<feature type="transmembrane region" description="Helical" evidence="2">
    <location>
        <begin position="7"/>
        <end position="27"/>
    </location>
</feature>
<evidence type="ECO:0000256" key="1">
    <source>
        <dbReference type="SAM" id="MobiDB-lite"/>
    </source>
</evidence>
<feature type="transmembrane region" description="Helical" evidence="2">
    <location>
        <begin position="33"/>
        <end position="56"/>
    </location>
</feature>
<keyword evidence="2" id="KW-0812">Transmembrane</keyword>
<keyword evidence="2" id="KW-1133">Transmembrane helix</keyword>
<accession>A0A2S6I1V6</accession>
<feature type="compositionally biased region" description="Basic residues" evidence="1">
    <location>
        <begin position="194"/>
        <end position="203"/>
    </location>
</feature>
<name>A0A2S6I1V6_9BACT</name>
<proteinExistence type="predicted"/>
<dbReference type="InterPro" id="IPR011990">
    <property type="entry name" value="TPR-like_helical_dom_sf"/>
</dbReference>
<dbReference type="SUPFAM" id="SSF81901">
    <property type="entry name" value="HCP-like"/>
    <property type="match status" value="1"/>
</dbReference>
<dbReference type="AlphaFoldDB" id="A0A2S6I1V6"/>
<dbReference type="Proteomes" id="UP000237662">
    <property type="component" value="Unassembled WGS sequence"/>
</dbReference>
<dbReference type="OrthoDB" id="1494476at2"/>
<evidence type="ECO:0008006" key="5">
    <source>
        <dbReference type="Google" id="ProtNLM"/>
    </source>
</evidence>
<dbReference type="RefSeq" id="WP_104419668.1">
    <property type="nucleotide sequence ID" value="NZ_PTJC01000006.1"/>
</dbReference>
<keyword evidence="2" id="KW-0472">Membrane</keyword>
<gene>
    <name evidence="3" type="ORF">CLV84_2046</name>
</gene>
<protein>
    <recommendedName>
        <fullName evidence="5">Tetratricopeptide repeat protein</fullName>
    </recommendedName>
</protein>
<evidence type="ECO:0000313" key="4">
    <source>
        <dbReference type="Proteomes" id="UP000237662"/>
    </source>
</evidence>
<organism evidence="3 4">
    <name type="scientific">Neolewinella xylanilytica</name>
    <dbReference type="NCBI Taxonomy" id="1514080"/>
    <lineage>
        <taxon>Bacteria</taxon>
        <taxon>Pseudomonadati</taxon>
        <taxon>Bacteroidota</taxon>
        <taxon>Saprospiria</taxon>
        <taxon>Saprospirales</taxon>
        <taxon>Lewinellaceae</taxon>
        <taxon>Neolewinella</taxon>
    </lineage>
</organism>
<keyword evidence="4" id="KW-1185">Reference proteome</keyword>
<feature type="region of interest" description="Disordered" evidence="1">
    <location>
        <begin position="175"/>
        <end position="203"/>
    </location>
</feature>
<evidence type="ECO:0000313" key="3">
    <source>
        <dbReference type="EMBL" id="PPK85154.1"/>
    </source>
</evidence>
<dbReference type="EMBL" id="PTJC01000006">
    <property type="protein sequence ID" value="PPK85154.1"/>
    <property type="molecule type" value="Genomic_DNA"/>
</dbReference>
<sequence length="203" mass="22632">MFIIPPYIRFALIAAGIIGGTALWIAFGFWYGFPFLLAGIILLLGYIFLGTVGPAAKAVQMQDFNRGEQLLNLTLKPEWLYSANRAFYYMMRGTIALSRKDLNAAEGYLKQADAIDVPTANEKAMLKLQLAQIEANRRNFGAAKKYLKAAKETNVKLPQITEQIDMLDTALKQSGQAKAAQRMGKEGHQMMSRGGKRRRPKGR</sequence>
<dbReference type="Gene3D" id="1.25.40.10">
    <property type="entry name" value="Tetratricopeptide repeat domain"/>
    <property type="match status" value="1"/>
</dbReference>